<keyword evidence="3" id="KW-1185">Reference proteome</keyword>
<dbReference type="Proteomes" id="UP000199223">
    <property type="component" value="Unassembled WGS sequence"/>
</dbReference>
<proteinExistence type="predicted"/>
<evidence type="ECO:0000313" key="3">
    <source>
        <dbReference type="Proteomes" id="UP000199223"/>
    </source>
</evidence>
<dbReference type="Gene3D" id="3.40.50.1010">
    <property type="entry name" value="5'-nuclease"/>
    <property type="match status" value="1"/>
</dbReference>
<protein>
    <recommendedName>
        <fullName evidence="1">PIN domain-containing protein</fullName>
    </recommendedName>
</protein>
<evidence type="ECO:0000259" key="1">
    <source>
        <dbReference type="Pfam" id="PF01850"/>
    </source>
</evidence>
<feature type="domain" description="PIN" evidence="1">
    <location>
        <begin position="5"/>
        <end position="131"/>
    </location>
</feature>
<sequence>MSLLYLDTSALLRLYTREPDYEQVIALKEQAYGVICHVITHVEMVSAFTGRRTRKLLSGRAYQTALEAFRSDWPTFQHVAMDEELLQDAADLSQAHALRAYDAVHLAAAQAVSPLGVQFMTFDLRLRAVAEQVMPGQVWQP</sequence>
<dbReference type="SUPFAM" id="SSF88723">
    <property type="entry name" value="PIN domain-like"/>
    <property type="match status" value="1"/>
</dbReference>
<reference evidence="3" key="1">
    <citation type="submission" date="2016-10" db="EMBL/GenBank/DDBJ databases">
        <authorList>
            <person name="Varghese N."/>
            <person name="Submissions S."/>
        </authorList>
    </citation>
    <scope>NUCLEOTIDE SEQUENCE [LARGE SCALE GENOMIC DNA]</scope>
    <source>
        <strain evidence="3">CGMCC 1.10218</strain>
    </source>
</reference>
<dbReference type="CDD" id="cd09874">
    <property type="entry name" value="PIN_MT3492-like"/>
    <property type="match status" value="1"/>
</dbReference>
<evidence type="ECO:0000313" key="2">
    <source>
        <dbReference type="EMBL" id="SEI91484.1"/>
    </source>
</evidence>
<dbReference type="Pfam" id="PF01850">
    <property type="entry name" value="PIN"/>
    <property type="match status" value="1"/>
</dbReference>
<name>A0A1H6UL87_9DEIO</name>
<dbReference type="InterPro" id="IPR002716">
    <property type="entry name" value="PIN_dom"/>
</dbReference>
<gene>
    <name evidence="2" type="ORF">SAMN04488058_102207</name>
</gene>
<accession>A0A1H6UL87</accession>
<dbReference type="InterPro" id="IPR029060">
    <property type="entry name" value="PIN-like_dom_sf"/>
</dbReference>
<dbReference type="STRING" id="856736.SAMN04488058_102207"/>
<dbReference type="AlphaFoldDB" id="A0A1H6UL87"/>
<dbReference type="RefSeq" id="WP_092263458.1">
    <property type="nucleotide sequence ID" value="NZ_FNZA01000002.1"/>
</dbReference>
<dbReference type="OrthoDB" id="5568064at2"/>
<organism evidence="2 3">
    <name type="scientific">Deinococcus reticulitermitis</name>
    <dbReference type="NCBI Taxonomy" id="856736"/>
    <lineage>
        <taxon>Bacteria</taxon>
        <taxon>Thermotogati</taxon>
        <taxon>Deinococcota</taxon>
        <taxon>Deinococci</taxon>
        <taxon>Deinococcales</taxon>
        <taxon>Deinococcaceae</taxon>
        <taxon>Deinococcus</taxon>
    </lineage>
</organism>
<dbReference type="EMBL" id="FNZA01000002">
    <property type="protein sequence ID" value="SEI91484.1"/>
    <property type="molecule type" value="Genomic_DNA"/>
</dbReference>